<evidence type="ECO:0000256" key="3">
    <source>
        <dbReference type="ARBA" id="ARBA00023163"/>
    </source>
</evidence>
<evidence type="ECO:0000313" key="5">
    <source>
        <dbReference type="EMBL" id="NNT71105.1"/>
    </source>
</evidence>
<dbReference type="PANTHER" id="PTHR42756:SF1">
    <property type="entry name" value="TRANSCRIPTIONAL REPRESSOR OF EMRAB OPERON"/>
    <property type="match status" value="1"/>
</dbReference>
<dbReference type="InterPro" id="IPR023187">
    <property type="entry name" value="Tscrpt_reg_MarR-type_CS"/>
</dbReference>
<dbReference type="Proteomes" id="UP000536509">
    <property type="component" value="Unassembled WGS sequence"/>
</dbReference>
<keyword evidence="6" id="KW-1185">Reference proteome</keyword>
<keyword evidence="2" id="KW-0238">DNA-binding</keyword>
<dbReference type="EMBL" id="JABEVX010000001">
    <property type="protein sequence ID" value="NNT71105.1"/>
    <property type="molecule type" value="Genomic_DNA"/>
</dbReference>
<dbReference type="InterPro" id="IPR036388">
    <property type="entry name" value="WH-like_DNA-bd_sf"/>
</dbReference>
<dbReference type="GO" id="GO:0003677">
    <property type="term" value="F:DNA binding"/>
    <property type="evidence" value="ECO:0007669"/>
    <property type="project" value="UniProtKB-KW"/>
</dbReference>
<dbReference type="PANTHER" id="PTHR42756">
    <property type="entry name" value="TRANSCRIPTIONAL REGULATOR, MARR"/>
    <property type="match status" value="1"/>
</dbReference>
<reference evidence="5 6" key="1">
    <citation type="submission" date="2020-05" db="EMBL/GenBank/DDBJ databases">
        <title>Draft genome of Flavobacterium sp. IMCC34852.</title>
        <authorList>
            <person name="Song J."/>
            <person name="Cho J.-C."/>
        </authorList>
    </citation>
    <scope>NUCLEOTIDE SEQUENCE [LARGE SCALE GENOMIC DNA]</scope>
    <source>
        <strain evidence="5 6">IMCC34852</strain>
    </source>
</reference>
<evidence type="ECO:0000256" key="2">
    <source>
        <dbReference type="ARBA" id="ARBA00023125"/>
    </source>
</evidence>
<keyword evidence="3" id="KW-0804">Transcription</keyword>
<proteinExistence type="predicted"/>
<dbReference type="Gene3D" id="1.10.10.10">
    <property type="entry name" value="Winged helix-like DNA-binding domain superfamily/Winged helix DNA-binding domain"/>
    <property type="match status" value="1"/>
</dbReference>
<evidence type="ECO:0000256" key="1">
    <source>
        <dbReference type="ARBA" id="ARBA00023015"/>
    </source>
</evidence>
<organism evidence="5 6">
    <name type="scientific">Flavobacterium rivulicola</name>
    <dbReference type="NCBI Taxonomy" id="2732161"/>
    <lineage>
        <taxon>Bacteria</taxon>
        <taxon>Pseudomonadati</taxon>
        <taxon>Bacteroidota</taxon>
        <taxon>Flavobacteriia</taxon>
        <taxon>Flavobacteriales</taxon>
        <taxon>Flavobacteriaceae</taxon>
        <taxon>Flavobacterium</taxon>
    </lineage>
</organism>
<dbReference type="RefSeq" id="WP_171221298.1">
    <property type="nucleotide sequence ID" value="NZ_CP121446.1"/>
</dbReference>
<dbReference type="Pfam" id="PF01047">
    <property type="entry name" value="MarR"/>
    <property type="match status" value="1"/>
</dbReference>
<evidence type="ECO:0000313" key="6">
    <source>
        <dbReference type="Proteomes" id="UP000536509"/>
    </source>
</evidence>
<dbReference type="GO" id="GO:0003700">
    <property type="term" value="F:DNA-binding transcription factor activity"/>
    <property type="evidence" value="ECO:0007669"/>
    <property type="project" value="InterPro"/>
</dbReference>
<feature type="domain" description="HTH marR-type" evidence="4">
    <location>
        <begin position="5"/>
        <end position="139"/>
    </location>
</feature>
<dbReference type="AlphaFoldDB" id="A0A7Y3R714"/>
<dbReference type="PROSITE" id="PS50995">
    <property type="entry name" value="HTH_MARR_2"/>
    <property type="match status" value="1"/>
</dbReference>
<sequence>MENLNSVIFYNIEEAIKTYRMYAQNQLKINQLKITIDQWLVLKCLKENPKSTQIELAEKVFKDNASITRIIDLLVKADFLHREINPKDRRKTVLKITTSGQKILDDVYKIVLKNRAKALENITPQEIEMVSTVLKKISFNCKK</sequence>
<gene>
    <name evidence="5" type="ORF">HKT18_02645</name>
</gene>
<dbReference type="SMART" id="SM00347">
    <property type="entry name" value="HTH_MARR"/>
    <property type="match status" value="1"/>
</dbReference>
<dbReference type="InterPro" id="IPR000835">
    <property type="entry name" value="HTH_MarR-typ"/>
</dbReference>
<dbReference type="SUPFAM" id="SSF46785">
    <property type="entry name" value="Winged helix' DNA-binding domain"/>
    <property type="match status" value="1"/>
</dbReference>
<dbReference type="InterPro" id="IPR036390">
    <property type="entry name" value="WH_DNA-bd_sf"/>
</dbReference>
<comment type="caution">
    <text evidence="5">The sequence shown here is derived from an EMBL/GenBank/DDBJ whole genome shotgun (WGS) entry which is preliminary data.</text>
</comment>
<dbReference type="PROSITE" id="PS01117">
    <property type="entry name" value="HTH_MARR_1"/>
    <property type="match status" value="1"/>
</dbReference>
<protein>
    <submittedName>
        <fullName evidence="5">MarR family transcriptional regulator</fullName>
    </submittedName>
</protein>
<name>A0A7Y3R714_9FLAO</name>
<evidence type="ECO:0000259" key="4">
    <source>
        <dbReference type="PROSITE" id="PS50995"/>
    </source>
</evidence>
<dbReference type="PRINTS" id="PR00598">
    <property type="entry name" value="HTHMARR"/>
</dbReference>
<accession>A0A7Y3R714</accession>
<keyword evidence="1" id="KW-0805">Transcription regulation</keyword>